<sequence length="123" mass="14181">MDLFLAKTKMCADRVGLALGMGFERTTPDTLSKIVFTPPTTLEKERAQLDTDQKAKNPTQPTKKALRALDEPPQPKPKKTVRFAPETHTHTPKKMYHCSYCHRVGHLVGFCFRRIRDERRFLL</sequence>
<evidence type="ECO:0000256" key="1">
    <source>
        <dbReference type="SAM" id="MobiDB-lite"/>
    </source>
</evidence>
<dbReference type="OrthoDB" id="10679479at2759"/>
<name>A0A8J5XAA7_ZIZPA</name>
<evidence type="ECO:0000313" key="2">
    <source>
        <dbReference type="EMBL" id="KAG8100912.1"/>
    </source>
</evidence>
<dbReference type="EMBL" id="JAAALK010000030">
    <property type="protein sequence ID" value="KAG8100912.1"/>
    <property type="molecule type" value="Genomic_DNA"/>
</dbReference>
<evidence type="ECO:0000313" key="3">
    <source>
        <dbReference type="Proteomes" id="UP000729402"/>
    </source>
</evidence>
<protein>
    <submittedName>
        <fullName evidence="2">Uncharacterized protein</fullName>
    </submittedName>
</protein>
<dbReference type="AlphaFoldDB" id="A0A8J5XAA7"/>
<feature type="compositionally biased region" description="Basic and acidic residues" evidence="1">
    <location>
        <begin position="45"/>
        <end position="55"/>
    </location>
</feature>
<proteinExistence type="predicted"/>
<accession>A0A8J5XAA7</accession>
<reference evidence="2" key="2">
    <citation type="submission" date="2021-02" db="EMBL/GenBank/DDBJ databases">
        <authorList>
            <person name="Kimball J.A."/>
            <person name="Haas M.W."/>
            <person name="Macchietto M."/>
            <person name="Kono T."/>
            <person name="Duquette J."/>
            <person name="Shao M."/>
        </authorList>
    </citation>
    <scope>NUCLEOTIDE SEQUENCE</scope>
    <source>
        <tissue evidence="2">Fresh leaf tissue</tissue>
    </source>
</reference>
<reference evidence="2" key="1">
    <citation type="journal article" date="2021" name="bioRxiv">
        <title>Whole Genome Assembly and Annotation of Northern Wild Rice, Zizania palustris L., Supports a Whole Genome Duplication in the Zizania Genus.</title>
        <authorList>
            <person name="Haas M."/>
            <person name="Kono T."/>
            <person name="Macchietto M."/>
            <person name="Millas R."/>
            <person name="McGilp L."/>
            <person name="Shao M."/>
            <person name="Duquette J."/>
            <person name="Hirsch C.N."/>
            <person name="Kimball J."/>
        </authorList>
    </citation>
    <scope>NUCLEOTIDE SEQUENCE</scope>
    <source>
        <tissue evidence="2">Fresh leaf tissue</tissue>
    </source>
</reference>
<organism evidence="2 3">
    <name type="scientific">Zizania palustris</name>
    <name type="common">Northern wild rice</name>
    <dbReference type="NCBI Taxonomy" id="103762"/>
    <lineage>
        <taxon>Eukaryota</taxon>
        <taxon>Viridiplantae</taxon>
        <taxon>Streptophyta</taxon>
        <taxon>Embryophyta</taxon>
        <taxon>Tracheophyta</taxon>
        <taxon>Spermatophyta</taxon>
        <taxon>Magnoliopsida</taxon>
        <taxon>Liliopsida</taxon>
        <taxon>Poales</taxon>
        <taxon>Poaceae</taxon>
        <taxon>BOP clade</taxon>
        <taxon>Oryzoideae</taxon>
        <taxon>Oryzeae</taxon>
        <taxon>Zizaniinae</taxon>
        <taxon>Zizania</taxon>
    </lineage>
</organism>
<dbReference type="Proteomes" id="UP000729402">
    <property type="component" value="Unassembled WGS sequence"/>
</dbReference>
<comment type="caution">
    <text evidence="2">The sequence shown here is derived from an EMBL/GenBank/DDBJ whole genome shotgun (WGS) entry which is preliminary data.</text>
</comment>
<gene>
    <name evidence="2" type="ORF">GUJ93_ZPchr0160g6435</name>
</gene>
<feature type="region of interest" description="Disordered" evidence="1">
    <location>
        <begin position="45"/>
        <end position="89"/>
    </location>
</feature>
<keyword evidence="3" id="KW-1185">Reference proteome</keyword>